<dbReference type="PANTHER" id="PTHR15929:SF0">
    <property type="entry name" value="STORE-OPERATED CALCIUM ENTRY-ASSOCIATED REGULATORY FACTOR"/>
    <property type="match status" value="1"/>
</dbReference>
<keyword evidence="6 14" id="KW-0812">Transmembrane</keyword>
<keyword evidence="16" id="KW-1185">Reference proteome</keyword>
<evidence type="ECO:0000256" key="4">
    <source>
        <dbReference type="ARBA" id="ARBA00022448"/>
    </source>
</evidence>
<keyword evidence="9" id="KW-0106">Calcium</keyword>
<sequence length="694" mass="79556">LIQVIDEGLIPEAIFVNFPKTFVRIQQDLIRHNRHFCEIHREIPSWIRTIHSSGTYRAKVGATCPSSAALAIVVPQGLVIKQLLVLINVSNHPGGDRVRLTDVSALTFQRGHYTAARRGISVPQLECVGGTASRFSEYHPSTAQCYNKGHDGRDVQWECKAELNKNVRLGRITVSCEGYSFPDDPYVLYGSCAETWQYLNPRVALELGIKGVLQLNRYFNRSLKGVAKVIASSRLPTKQRNFSFHCYRWYYNFQSVIQPRWMNSNMSPYLVLIGLLVLAFAIWFFCLRDTFGQIPGPVGFDEMPGPAPPSAPYPTEAPPPYDEGTHTLATIFEIFRYRYIRNALLLRLLKVLRQPMTGFALRGAHQDSHPVNKPRILLRNEIDFLSVQATSNTTFRKGEFSPLNLRFSNVVSLITGASATDRSDMVGWGTTRKQLTSRLLEFHTPDLHLLKIEERNYFEKQKVWHLKMSAAVTRQLPSQTMFPCFTKKRWSSLRQIKTIIRPQQKKRYNVPNTTKMKDLIKTLWNGVKKHTEACKERNKKVCIFINATTHKVAENSLAAHDRLLPFLGFIRRSCGRSFRDVKAYVKLVTCKQLNLRRVEWEVVQKGRLCLMDERNISSCGNAPYEGLSILKPTPYSLMLHLTVHIRQAVKQYVKVLMLQNYDVILVGDPNRLQVFIDTYGHSSDFIRRQLLESL</sequence>
<evidence type="ECO:0000256" key="5">
    <source>
        <dbReference type="ARBA" id="ARBA00022568"/>
    </source>
</evidence>
<accession>G7Y8K7</accession>
<evidence type="ECO:0000256" key="3">
    <source>
        <dbReference type="ARBA" id="ARBA00016584"/>
    </source>
</evidence>
<keyword evidence="11" id="KW-0406">Ion transport</keyword>
<evidence type="ECO:0000313" key="15">
    <source>
        <dbReference type="EMBL" id="GAA49292.1"/>
    </source>
</evidence>
<dbReference type="AlphaFoldDB" id="G7Y8K7"/>
<evidence type="ECO:0000256" key="11">
    <source>
        <dbReference type="ARBA" id="ARBA00023065"/>
    </source>
</evidence>
<keyword evidence="10 14" id="KW-1133">Transmembrane helix</keyword>
<protein>
    <recommendedName>
        <fullName evidence="3">Store-operated calcium entry-associated regulatory factor</fullName>
    </recommendedName>
    <alternativeName>
        <fullName evidence="13">Transmembrane protein 66</fullName>
    </alternativeName>
</protein>
<feature type="transmembrane region" description="Helical" evidence="14">
    <location>
        <begin position="267"/>
        <end position="285"/>
    </location>
</feature>
<comment type="subcellular location">
    <subcellularLocation>
        <location evidence="1">Endoplasmic reticulum membrane</location>
        <topology evidence="1">Single-pass type I membrane protein</topology>
    </subcellularLocation>
</comment>
<comment type="similarity">
    <text evidence="2">Belongs to the SARAF family.</text>
</comment>
<organism evidence="15 16">
    <name type="scientific">Clonorchis sinensis</name>
    <name type="common">Chinese liver fluke</name>
    <dbReference type="NCBI Taxonomy" id="79923"/>
    <lineage>
        <taxon>Eukaryota</taxon>
        <taxon>Metazoa</taxon>
        <taxon>Spiralia</taxon>
        <taxon>Lophotrochozoa</taxon>
        <taxon>Platyhelminthes</taxon>
        <taxon>Trematoda</taxon>
        <taxon>Digenea</taxon>
        <taxon>Opisthorchiida</taxon>
        <taxon>Opisthorchiata</taxon>
        <taxon>Opisthorchiidae</taxon>
        <taxon>Clonorchis</taxon>
    </lineage>
</organism>
<dbReference type="GO" id="GO:2001256">
    <property type="term" value="P:regulation of store-operated calcium entry"/>
    <property type="evidence" value="ECO:0007669"/>
    <property type="project" value="InterPro"/>
</dbReference>
<dbReference type="GO" id="GO:0005789">
    <property type="term" value="C:endoplasmic reticulum membrane"/>
    <property type="evidence" value="ECO:0007669"/>
    <property type="project" value="UniProtKB-SubCell"/>
</dbReference>
<dbReference type="EMBL" id="DF142947">
    <property type="protein sequence ID" value="GAA49292.1"/>
    <property type="molecule type" value="Genomic_DNA"/>
</dbReference>
<keyword evidence="12 14" id="KW-0472">Membrane</keyword>
<evidence type="ECO:0000256" key="12">
    <source>
        <dbReference type="ARBA" id="ARBA00023136"/>
    </source>
</evidence>
<dbReference type="GO" id="GO:0006816">
    <property type="term" value="P:calcium ion transport"/>
    <property type="evidence" value="ECO:0007669"/>
    <property type="project" value="UniProtKB-KW"/>
</dbReference>
<dbReference type="PANTHER" id="PTHR15929">
    <property type="entry name" value="STORE-OPERATED CALCIUM ENTRY-ASSOCIATED REGULATORY FACTOR"/>
    <property type="match status" value="1"/>
</dbReference>
<evidence type="ECO:0000256" key="1">
    <source>
        <dbReference type="ARBA" id="ARBA00004115"/>
    </source>
</evidence>
<reference key="2">
    <citation type="submission" date="2011-10" db="EMBL/GenBank/DDBJ databases">
        <title>The genome and transcriptome sequence of Clonorchis sinensis provide insights into the carcinogenic liver fluke.</title>
        <authorList>
            <person name="Wang X."/>
            <person name="Huang Y."/>
            <person name="Chen W."/>
            <person name="Liu H."/>
            <person name="Guo L."/>
            <person name="Chen Y."/>
            <person name="Luo F."/>
            <person name="Zhou W."/>
            <person name="Sun J."/>
            <person name="Mao Q."/>
            <person name="Liang P."/>
            <person name="Zhou C."/>
            <person name="Tian Y."/>
            <person name="Men J."/>
            <person name="Lv X."/>
            <person name="Huang L."/>
            <person name="Zhou J."/>
            <person name="Hu Y."/>
            <person name="Li R."/>
            <person name="Zhang F."/>
            <person name="Lei H."/>
            <person name="Li X."/>
            <person name="Hu X."/>
            <person name="Liang C."/>
            <person name="Xu J."/>
            <person name="Wu Z."/>
            <person name="Yu X."/>
        </authorList>
    </citation>
    <scope>NUCLEOTIDE SEQUENCE</scope>
    <source>
        <strain>Henan</strain>
    </source>
</reference>
<dbReference type="Proteomes" id="UP000008909">
    <property type="component" value="Unassembled WGS sequence"/>
</dbReference>
<evidence type="ECO:0000256" key="2">
    <source>
        <dbReference type="ARBA" id="ARBA00006833"/>
    </source>
</evidence>
<reference evidence="15" key="1">
    <citation type="journal article" date="2011" name="Genome Biol.">
        <title>The draft genome of the carcinogenic human liver fluke Clonorchis sinensis.</title>
        <authorList>
            <person name="Wang X."/>
            <person name="Chen W."/>
            <person name="Huang Y."/>
            <person name="Sun J."/>
            <person name="Men J."/>
            <person name="Liu H."/>
            <person name="Luo F."/>
            <person name="Guo L."/>
            <person name="Lv X."/>
            <person name="Deng C."/>
            <person name="Zhou C."/>
            <person name="Fan Y."/>
            <person name="Li X."/>
            <person name="Huang L."/>
            <person name="Hu Y."/>
            <person name="Liang C."/>
            <person name="Hu X."/>
            <person name="Xu J."/>
            <person name="Yu X."/>
        </authorList>
    </citation>
    <scope>NUCLEOTIDE SEQUENCE [LARGE SCALE GENOMIC DNA]</scope>
    <source>
        <strain evidence="15">Henan</strain>
    </source>
</reference>
<dbReference type="Pfam" id="PF06682">
    <property type="entry name" value="SARAF"/>
    <property type="match status" value="1"/>
</dbReference>
<proteinExistence type="inferred from homology"/>
<dbReference type="InterPro" id="IPR009567">
    <property type="entry name" value="SARAF"/>
</dbReference>
<evidence type="ECO:0000256" key="9">
    <source>
        <dbReference type="ARBA" id="ARBA00022837"/>
    </source>
</evidence>
<evidence type="ECO:0000256" key="7">
    <source>
        <dbReference type="ARBA" id="ARBA00022729"/>
    </source>
</evidence>
<evidence type="ECO:0000313" key="16">
    <source>
        <dbReference type="Proteomes" id="UP000008909"/>
    </source>
</evidence>
<evidence type="ECO:0000256" key="10">
    <source>
        <dbReference type="ARBA" id="ARBA00022989"/>
    </source>
</evidence>
<keyword evidence="8" id="KW-0256">Endoplasmic reticulum</keyword>
<keyword evidence="7" id="KW-0732">Signal</keyword>
<feature type="non-terminal residue" evidence="15">
    <location>
        <position position="1"/>
    </location>
</feature>
<keyword evidence="4" id="KW-0813">Transport</keyword>
<evidence type="ECO:0000256" key="14">
    <source>
        <dbReference type="SAM" id="Phobius"/>
    </source>
</evidence>
<name>G7Y8K7_CLOSI</name>
<keyword evidence="5" id="KW-0109">Calcium transport</keyword>
<evidence type="ECO:0000256" key="8">
    <source>
        <dbReference type="ARBA" id="ARBA00022824"/>
    </source>
</evidence>
<gene>
    <name evidence="15" type="ORF">CLF_102819</name>
</gene>
<evidence type="ECO:0000256" key="6">
    <source>
        <dbReference type="ARBA" id="ARBA00022692"/>
    </source>
</evidence>
<evidence type="ECO:0000256" key="13">
    <source>
        <dbReference type="ARBA" id="ARBA00031116"/>
    </source>
</evidence>